<dbReference type="EMBL" id="UINC01052730">
    <property type="protein sequence ID" value="SVB68396.1"/>
    <property type="molecule type" value="Genomic_DNA"/>
</dbReference>
<gene>
    <name evidence="4" type="ORF">METZ01_LOCUS221250</name>
</gene>
<evidence type="ECO:0000256" key="3">
    <source>
        <dbReference type="ARBA" id="ARBA00023274"/>
    </source>
</evidence>
<evidence type="ECO:0000256" key="2">
    <source>
        <dbReference type="ARBA" id="ARBA00022980"/>
    </source>
</evidence>
<evidence type="ECO:0000313" key="4">
    <source>
        <dbReference type="EMBL" id="SVB68396.1"/>
    </source>
</evidence>
<dbReference type="HAMAP" id="MF_00402">
    <property type="entry name" value="Ribosomal_bL19"/>
    <property type="match status" value="1"/>
</dbReference>
<dbReference type="InterPro" id="IPR001857">
    <property type="entry name" value="Ribosomal_bL19"/>
</dbReference>
<dbReference type="GO" id="GO:0003735">
    <property type="term" value="F:structural constituent of ribosome"/>
    <property type="evidence" value="ECO:0007669"/>
    <property type="project" value="InterPro"/>
</dbReference>
<dbReference type="GO" id="GO:0022625">
    <property type="term" value="C:cytosolic large ribosomal subunit"/>
    <property type="evidence" value="ECO:0007669"/>
    <property type="project" value="TreeGrafter"/>
</dbReference>
<dbReference type="InterPro" id="IPR008991">
    <property type="entry name" value="Translation_prot_SH3-like_sf"/>
</dbReference>
<proteinExistence type="inferred from homology"/>
<dbReference type="PANTHER" id="PTHR15680:SF9">
    <property type="entry name" value="LARGE RIBOSOMAL SUBUNIT PROTEIN BL19M"/>
    <property type="match status" value="1"/>
</dbReference>
<dbReference type="Pfam" id="PF01245">
    <property type="entry name" value="Ribosomal_L19"/>
    <property type="match status" value="1"/>
</dbReference>
<reference evidence="4" key="1">
    <citation type="submission" date="2018-05" db="EMBL/GenBank/DDBJ databases">
        <authorList>
            <person name="Lanie J.A."/>
            <person name="Ng W.-L."/>
            <person name="Kazmierczak K.M."/>
            <person name="Andrzejewski T.M."/>
            <person name="Davidsen T.M."/>
            <person name="Wayne K.J."/>
            <person name="Tettelin H."/>
            <person name="Glass J.I."/>
            <person name="Rusch D."/>
            <person name="Podicherti R."/>
            <person name="Tsui H.-C.T."/>
            <person name="Winkler M.E."/>
        </authorList>
    </citation>
    <scope>NUCLEOTIDE SEQUENCE</scope>
</reference>
<dbReference type="PIRSF" id="PIRSF002191">
    <property type="entry name" value="Ribosomal_L19"/>
    <property type="match status" value="1"/>
</dbReference>
<dbReference type="PANTHER" id="PTHR15680">
    <property type="entry name" value="RIBOSOMAL PROTEIN L19"/>
    <property type="match status" value="1"/>
</dbReference>
<keyword evidence="3" id="KW-0687">Ribonucleoprotein</keyword>
<dbReference type="PROSITE" id="PS01015">
    <property type="entry name" value="RIBOSOMAL_L19"/>
    <property type="match status" value="1"/>
</dbReference>
<organism evidence="4">
    <name type="scientific">marine metagenome</name>
    <dbReference type="NCBI Taxonomy" id="408172"/>
    <lineage>
        <taxon>unclassified sequences</taxon>
        <taxon>metagenomes</taxon>
        <taxon>ecological metagenomes</taxon>
    </lineage>
</organism>
<dbReference type="PRINTS" id="PR00061">
    <property type="entry name" value="RIBOSOMALL19"/>
</dbReference>
<protein>
    <recommendedName>
        <fullName evidence="5">50S ribosomal protein L19</fullName>
    </recommendedName>
</protein>
<dbReference type="GO" id="GO:0006412">
    <property type="term" value="P:translation"/>
    <property type="evidence" value="ECO:0007669"/>
    <property type="project" value="InterPro"/>
</dbReference>
<evidence type="ECO:0008006" key="5">
    <source>
        <dbReference type="Google" id="ProtNLM"/>
    </source>
</evidence>
<dbReference type="SUPFAM" id="SSF50104">
    <property type="entry name" value="Translation proteins SH3-like domain"/>
    <property type="match status" value="1"/>
</dbReference>
<sequence>MKEHIRQAIEAPVNPNIPEIKSGDSVAVEVIIKEAEKERVQEFKGTVIKTRGSGNSASFTVRRIASHGIGVERTFLLRSPRIAKVSVTRRSKVRRSKLYYMRALTGKKARLKQKQSAE</sequence>
<evidence type="ECO:0000256" key="1">
    <source>
        <dbReference type="ARBA" id="ARBA00005781"/>
    </source>
</evidence>
<name>A0A382FZA2_9ZZZZ</name>
<keyword evidence="2" id="KW-0689">Ribosomal protein</keyword>
<dbReference type="NCBIfam" id="TIGR01024">
    <property type="entry name" value="rplS_bact"/>
    <property type="match status" value="1"/>
</dbReference>
<dbReference type="InterPro" id="IPR038657">
    <property type="entry name" value="Ribosomal_bL19_sf"/>
</dbReference>
<dbReference type="InterPro" id="IPR018257">
    <property type="entry name" value="Ribosomal_bL19_CS"/>
</dbReference>
<dbReference type="Gene3D" id="2.30.30.790">
    <property type="match status" value="1"/>
</dbReference>
<accession>A0A382FZA2</accession>
<comment type="similarity">
    <text evidence="1">Belongs to the bacterial ribosomal protein bL19 family.</text>
</comment>
<dbReference type="AlphaFoldDB" id="A0A382FZA2"/>